<keyword evidence="3" id="KW-1185">Reference proteome</keyword>
<sequence length="82" mass="8886">MEFAETYRQEVLRSRQDRARRALFWSRVLGLVLMLTVAAVLRAEPELRRALATAGTDAILAVAGRQASAGPGQPARGLRAGP</sequence>
<accession>A0A1J0WEZ7</accession>
<evidence type="ECO:0000256" key="1">
    <source>
        <dbReference type="SAM" id="Phobius"/>
    </source>
</evidence>
<dbReference type="KEGG" id="suam:BOO69_04510"/>
<name>A0A1J0WEZ7_9RHOB</name>
<keyword evidence="1" id="KW-0472">Membrane</keyword>
<dbReference type="OrthoDB" id="7725875at2"/>
<dbReference type="AlphaFoldDB" id="A0A1J0WEZ7"/>
<organism evidence="2 3">
    <name type="scientific">Sulfitobacter alexandrii</name>
    <dbReference type="NCBI Taxonomy" id="1917485"/>
    <lineage>
        <taxon>Bacteria</taxon>
        <taxon>Pseudomonadati</taxon>
        <taxon>Pseudomonadota</taxon>
        <taxon>Alphaproteobacteria</taxon>
        <taxon>Rhodobacterales</taxon>
        <taxon>Roseobacteraceae</taxon>
        <taxon>Sulfitobacter</taxon>
    </lineage>
</organism>
<gene>
    <name evidence="2" type="ORF">BOO69_04510</name>
</gene>
<evidence type="ECO:0000313" key="3">
    <source>
        <dbReference type="Proteomes" id="UP000181897"/>
    </source>
</evidence>
<keyword evidence="1" id="KW-1133">Transmembrane helix</keyword>
<keyword evidence="1" id="KW-0812">Transmembrane</keyword>
<dbReference type="Proteomes" id="UP000181897">
    <property type="component" value="Chromosome"/>
</dbReference>
<feature type="transmembrane region" description="Helical" evidence="1">
    <location>
        <begin position="22"/>
        <end position="41"/>
    </location>
</feature>
<evidence type="ECO:0000313" key="2">
    <source>
        <dbReference type="EMBL" id="APE42768.1"/>
    </source>
</evidence>
<protein>
    <submittedName>
        <fullName evidence="2">Uncharacterized protein</fullName>
    </submittedName>
</protein>
<reference evidence="2 3" key="1">
    <citation type="submission" date="2016-11" db="EMBL/GenBank/DDBJ databases">
        <title>Complete genome sequence of Sulfitobacter sp. AM1-D1, a toxic bacteria associated with marine dinoflagellate Alexandrium minutum in East China Sea.</title>
        <authorList>
            <person name="Yang Q."/>
            <person name="Zhang X."/>
            <person name="Tian X."/>
        </authorList>
    </citation>
    <scope>NUCLEOTIDE SEQUENCE [LARGE SCALE GENOMIC DNA]</scope>
    <source>
        <strain evidence="2 3">AM1-D1</strain>
    </source>
</reference>
<proteinExistence type="predicted"/>
<dbReference type="EMBL" id="CP018076">
    <property type="protein sequence ID" value="APE42768.1"/>
    <property type="molecule type" value="Genomic_DNA"/>
</dbReference>